<dbReference type="AlphaFoldDB" id="A0A177WQD8"/>
<evidence type="ECO:0000256" key="3">
    <source>
        <dbReference type="ARBA" id="ARBA00022692"/>
    </source>
</evidence>
<dbReference type="PROSITE" id="PS51382">
    <property type="entry name" value="SPX"/>
    <property type="match status" value="1"/>
</dbReference>
<dbReference type="PANTHER" id="PTHR10783:SF103">
    <property type="entry name" value="SOLUTE CARRIER FAMILY 53 MEMBER 1"/>
    <property type="match status" value="1"/>
</dbReference>
<evidence type="ECO:0000256" key="6">
    <source>
        <dbReference type="SAM" id="Coils"/>
    </source>
</evidence>
<evidence type="ECO:0000256" key="5">
    <source>
        <dbReference type="ARBA" id="ARBA00023136"/>
    </source>
</evidence>
<feature type="compositionally biased region" description="Low complexity" evidence="7">
    <location>
        <begin position="1"/>
        <end position="18"/>
    </location>
</feature>
<evidence type="ECO:0000256" key="1">
    <source>
        <dbReference type="ARBA" id="ARBA00004141"/>
    </source>
</evidence>
<evidence type="ECO:0000259" key="9">
    <source>
        <dbReference type="PROSITE" id="PS51382"/>
    </source>
</evidence>
<dbReference type="Pfam" id="PF03124">
    <property type="entry name" value="EXS"/>
    <property type="match status" value="1"/>
</dbReference>
<dbReference type="OrthoDB" id="9970435at2759"/>
<feature type="region of interest" description="Disordered" evidence="7">
    <location>
        <begin position="1"/>
        <end position="27"/>
    </location>
</feature>
<dbReference type="InterPro" id="IPR004331">
    <property type="entry name" value="SPX_dom"/>
</dbReference>
<accession>A0A177WQD8</accession>
<feature type="region of interest" description="Disordered" evidence="7">
    <location>
        <begin position="129"/>
        <end position="153"/>
    </location>
</feature>
<keyword evidence="6" id="KW-0175">Coiled coil</keyword>
<feature type="coiled-coil region" evidence="6">
    <location>
        <begin position="55"/>
        <end position="82"/>
    </location>
</feature>
<dbReference type="GO" id="GO:0000822">
    <property type="term" value="F:inositol hexakisphosphate binding"/>
    <property type="evidence" value="ECO:0007669"/>
    <property type="project" value="TreeGrafter"/>
</dbReference>
<dbReference type="GO" id="GO:0005794">
    <property type="term" value="C:Golgi apparatus"/>
    <property type="evidence" value="ECO:0007669"/>
    <property type="project" value="TreeGrafter"/>
</dbReference>
<comment type="similarity">
    <text evidence="2">Belongs to the SYG1 (TC 2.A.94) family.</text>
</comment>
<dbReference type="STRING" id="403673.A0A177WQD8"/>
<dbReference type="Pfam" id="PF03105">
    <property type="entry name" value="SPX"/>
    <property type="match status" value="1"/>
</dbReference>
<dbReference type="InterPro" id="IPR004342">
    <property type="entry name" value="EXS_C"/>
</dbReference>
<evidence type="ECO:0000256" key="8">
    <source>
        <dbReference type="SAM" id="Phobius"/>
    </source>
</evidence>
<feature type="domain" description="SPX" evidence="9">
    <location>
        <begin position="1"/>
        <end position="217"/>
    </location>
</feature>
<dbReference type="PANTHER" id="PTHR10783">
    <property type="entry name" value="XENOTROPIC AND POLYTROPIC RETROVIRUS RECEPTOR 1-RELATED"/>
    <property type="match status" value="1"/>
</dbReference>
<evidence type="ECO:0000256" key="2">
    <source>
        <dbReference type="ARBA" id="ARBA00009665"/>
    </source>
</evidence>
<keyword evidence="3 8" id="KW-0812">Transmembrane</keyword>
<dbReference type="GO" id="GO:0016036">
    <property type="term" value="P:cellular response to phosphate starvation"/>
    <property type="evidence" value="ECO:0007669"/>
    <property type="project" value="TreeGrafter"/>
</dbReference>
<evidence type="ECO:0000313" key="11">
    <source>
        <dbReference type="Proteomes" id="UP000077115"/>
    </source>
</evidence>
<evidence type="ECO:0000256" key="7">
    <source>
        <dbReference type="SAM" id="MobiDB-lite"/>
    </source>
</evidence>
<gene>
    <name evidence="10" type="ORF">BDEG_25603</name>
</gene>
<evidence type="ECO:0000256" key="4">
    <source>
        <dbReference type="ARBA" id="ARBA00022989"/>
    </source>
</evidence>
<keyword evidence="4 8" id="KW-1133">Transmembrane helix</keyword>
<comment type="subcellular location">
    <subcellularLocation>
        <location evidence="1">Membrane</location>
        <topology evidence="1">Multi-pass membrane protein</topology>
    </subcellularLocation>
</comment>
<dbReference type="Proteomes" id="UP000077115">
    <property type="component" value="Unassembled WGS sequence"/>
</dbReference>
<reference evidence="10 11" key="1">
    <citation type="submission" date="2006-10" db="EMBL/GenBank/DDBJ databases">
        <title>The Genome Sequence of Batrachochytrium dendrobatidis JEL423.</title>
        <authorList>
            <consortium name="The Broad Institute Genome Sequencing Platform"/>
            <person name="Birren B."/>
            <person name="Lander E."/>
            <person name="Galagan J."/>
            <person name="Cuomo C."/>
            <person name="Devon K."/>
            <person name="Jaffe D."/>
            <person name="Butler J."/>
            <person name="Alvarez P."/>
            <person name="Gnerre S."/>
            <person name="Grabherr M."/>
            <person name="Kleber M."/>
            <person name="Mauceli E."/>
            <person name="Brockman W."/>
            <person name="Young S."/>
            <person name="LaButti K."/>
            <person name="Sykes S."/>
            <person name="DeCaprio D."/>
            <person name="Crawford M."/>
            <person name="Koehrsen M."/>
            <person name="Engels R."/>
            <person name="Montgomery P."/>
            <person name="Pearson M."/>
            <person name="Howarth C."/>
            <person name="Larson L."/>
            <person name="White J."/>
            <person name="O'Leary S."/>
            <person name="Kodira C."/>
            <person name="Zeng Q."/>
            <person name="Yandava C."/>
            <person name="Alvarado L."/>
            <person name="Longcore J."/>
            <person name="James T."/>
        </authorList>
    </citation>
    <scope>NUCLEOTIDE SEQUENCE [LARGE SCALE GENOMIC DNA]</scope>
    <source>
        <strain evidence="10 11">JEL423</strain>
    </source>
</reference>
<reference evidence="10 11" key="2">
    <citation type="submission" date="2016-05" db="EMBL/GenBank/DDBJ databases">
        <title>Lineage-specific infection strategies underlie the spectrum of fungal disease in amphibians.</title>
        <authorList>
            <person name="Cuomo C.A."/>
            <person name="Farrer R.A."/>
            <person name="James T."/>
            <person name="Longcore J."/>
            <person name="Birren B."/>
        </authorList>
    </citation>
    <scope>NUCLEOTIDE SEQUENCE [LARGE SCALE GENOMIC DNA]</scope>
    <source>
        <strain evidence="10 11">JEL423</strain>
    </source>
</reference>
<dbReference type="GO" id="GO:0006817">
    <property type="term" value="P:phosphate ion transport"/>
    <property type="evidence" value="ECO:0007669"/>
    <property type="project" value="TreeGrafter"/>
</dbReference>
<feature type="transmembrane region" description="Helical" evidence="8">
    <location>
        <begin position="320"/>
        <end position="347"/>
    </location>
</feature>
<dbReference type="EMBL" id="DS022307">
    <property type="protein sequence ID" value="OAJ42102.1"/>
    <property type="molecule type" value="Genomic_DNA"/>
</dbReference>
<name>A0A177WQD8_BATDL</name>
<dbReference type="GO" id="GO:0005886">
    <property type="term" value="C:plasma membrane"/>
    <property type="evidence" value="ECO:0007669"/>
    <property type="project" value="TreeGrafter"/>
</dbReference>
<dbReference type="VEuPathDB" id="FungiDB:BDEG_25603"/>
<organism evidence="10 11">
    <name type="scientific">Batrachochytrium dendrobatidis (strain JEL423)</name>
    <dbReference type="NCBI Taxonomy" id="403673"/>
    <lineage>
        <taxon>Eukaryota</taxon>
        <taxon>Fungi</taxon>
        <taxon>Fungi incertae sedis</taxon>
        <taxon>Chytridiomycota</taxon>
        <taxon>Chytridiomycota incertae sedis</taxon>
        <taxon>Chytridiomycetes</taxon>
        <taxon>Rhizophydiales</taxon>
        <taxon>Rhizophydiales incertae sedis</taxon>
        <taxon>Batrachochytrium</taxon>
    </lineage>
</organism>
<feature type="compositionally biased region" description="Polar residues" evidence="7">
    <location>
        <begin position="129"/>
        <end position="140"/>
    </location>
</feature>
<sequence>MVPEGSRQSRTRQSTTSSHPVSFDDSNISIEEGDDYLQLLDIQFEEDKDFFVELVKQIRKTIKFHQEQENEAKHKLASLREQCDILVRLGSDGPQEQNSGSLANLPRIVAFQSTFGQALLRKNNAHASNIDNNFSTRNNGSASDASTDSEEDTLMKTEEIVATTANPRQKLVKVIKEYYRLLELIKNYRILNEIAIQKILKKFTKGTGMAVNSFEAKTKQISLVTSNVVNTLIVETENLYAAAFEDGIGSQILMDESSHAKIAAARRQAKKVLRVPDYHSTGHAHHAMSTWRSGLMTGLAIPPIILVIRKITSTPESIEFEFLLQIYGGLSVPIFFLYLFALCLQIWDHYHINWVLIFELDPREYMAAHKFFEIAALLLLLFSYTMYFAVVDSVFGLHPYFYAPV</sequence>
<evidence type="ECO:0000313" key="10">
    <source>
        <dbReference type="EMBL" id="OAJ42102.1"/>
    </source>
</evidence>
<protein>
    <recommendedName>
        <fullName evidence="9">SPX domain-containing protein</fullName>
    </recommendedName>
</protein>
<proteinExistence type="inferred from homology"/>
<feature type="transmembrane region" description="Helical" evidence="8">
    <location>
        <begin position="367"/>
        <end position="390"/>
    </location>
</feature>
<keyword evidence="5 8" id="KW-0472">Membrane</keyword>